<dbReference type="EMBL" id="FUZZ01000001">
    <property type="protein sequence ID" value="SKC96716.1"/>
    <property type="molecule type" value="Genomic_DNA"/>
</dbReference>
<sequence>MQKSSNPGLLWGVVGGVSLIFLNVITYIAGPSVLFAWWNSVLQLAVFIVIAIFAGLEARKQQGGYIGFKEVLKPVFTAFIIGTAFITVYQYILYKYIDPSLVGALKDNLLESTEKWMHKFKAPQEEIDKQLDELSKTDFNVGIKKSFMDFLKGIIFYFAVSAIIALIIRRKPAERPL</sequence>
<feature type="transmembrane region" description="Helical" evidence="1">
    <location>
        <begin position="75"/>
        <end position="92"/>
    </location>
</feature>
<feature type="transmembrane region" description="Helical" evidence="1">
    <location>
        <begin position="150"/>
        <end position="168"/>
    </location>
</feature>
<dbReference type="STRING" id="393003.SAMN05660461_0746"/>
<dbReference type="Pfam" id="PF13858">
    <property type="entry name" value="DUF4199"/>
    <property type="match status" value="1"/>
</dbReference>
<proteinExistence type="predicted"/>
<feature type="transmembrane region" description="Helical" evidence="1">
    <location>
        <begin position="35"/>
        <end position="54"/>
    </location>
</feature>
<keyword evidence="1" id="KW-0812">Transmembrane</keyword>
<evidence type="ECO:0008006" key="4">
    <source>
        <dbReference type="Google" id="ProtNLM"/>
    </source>
</evidence>
<evidence type="ECO:0000313" key="3">
    <source>
        <dbReference type="Proteomes" id="UP000190166"/>
    </source>
</evidence>
<reference evidence="2 3" key="1">
    <citation type="submission" date="2017-02" db="EMBL/GenBank/DDBJ databases">
        <authorList>
            <person name="Peterson S.W."/>
        </authorList>
    </citation>
    <scope>NUCLEOTIDE SEQUENCE [LARGE SCALE GENOMIC DNA]</scope>
    <source>
        <strain evidence="2 3">DSM 18108</strain>
    </source>
</reference>
<organism evidence="2 3">
    <name type="scientific">Chitinophaga ginsengisegetis</name>
    <dbReference type="NCBI Taxonomy" id="393003"/>
    <lineage>
        <taxon>Bacteria</taxon>
        <taxon>Pseudomonadati</taxon>
        <taxon>Bacteroidota</taxon>
        <taxon>Chitinophagia</taxon>
        <taxon>Chitinophagales</taxon>
        <taxon>Chitinophagaceae</taxon>
        <taxon>Chitinophaga</taxon>
    </lineage>
</organism>
<dbReference type="Proteomes" id="UP000190166">
    <property type="component" value="Unassembled WGS sequence"/>
</dbReference>
<keyword evidence="1" id="KW-1133">Transmembrane helix</keyword>
<dbReference type="RefSeq" id="WP_079468058.1">
    <property type="nucleotide sequence ID" value="NZ_FUZZ01000001.1"/>
</dbReference>
<name>A0A1T5N8E0_9BACT</name>
<evidence type="ECO:0000256" key="1">
    <source>
        <dbReference type="SAM" id="Phobius"/>
    </source>
</evidence>
<accession>A0A1T5N8E0</accession>
<keyword evidence="1" id="KW-0472">Membrane</keyword>
<feature type="transmembrane region" description="Helical" evidence="1">
    <location>
        <begin position="9"/>
        <end position="29"/>
    </location>
</feature>
<keyword evidence="3" id="KW-1185">Reference proteome</keyword>
<dbReference type="AlphaFoldDB" id="A0A1T5N8E0"/>
<protein>
    <recommendedName>
        <fullName evidence="4">DUF4199 domain-containing protein</fullName>
    </recommendedName>
</protein>
<dbReference type="InterPro" id="IPR025250">
    <property type="entry name" value="DUF4199"/>
</dbReference>
<gene>
    <name evidence="2" type="ORF">SAMN05660461_0746</name>
</gene>
<evidence type="ECO:0000313" key="2">
    <source>
        <dbReference type="EMBL" id="SKC96716.1"/>
    </source>
</evidence>